<accession>A0A1F5J9U9</accession>
<sequence length="213" mass="23618">MILTKIIPLGFLVTGVFLLTQVILPFVSFEIWQFGQKYENAILISPNSRQDSQVLGVSVQNKDNFPIFYSTLKRETESPYQEFILTVPKLKIKDALVKVDSNDLSKSLTHLPGSALPGEKGNVFISGHSALNRSLSLKVALFASLSDLKKGDEIIVDAASAKFKYQVVNFRVVDPTDLSVINPPDDQGRYISLMTCVPPGLNFKRLIVLGKMM</sequence>
<dbReference type="AlphaFoldDB" id="A0A1F5J9U9"/>
<name>A0A1F5J9U9_9BACT</name>
<keyword evidence="2" id="KW-0472">Membrane</keyword>
<dbReference type="NCBIfam" id="TIGR01076">
    <property type="entry name" value="sortase_fam"/>
    <property type="match status" value="1"/>
</dbReference>
<protein>
    <recommendedName>
        <fullName evidence="5">Sortase</fullName>
    </recommendedName>
</protein>
<dbReference type="InterPro" id="IPR005754">
    <property type="entry name" value="Sortase"/>
</dbReference>
<dbReference type="CDD" id="cd05830">
    <property type="entry name" value="Sortase_E"/>
    <property type="match status" value="1"/>
</dbReference>
<gene>
    <name evidence="3" type="ORF">A3C26_02565</name>
</gene>
<feature type="transmembrane region" description="Helical" evidence="2">
    <location>
        <begin position="6"/>
        <end position="27"/>
    </location>
</feature>
<evidence type="ECO:0000256" key="2">
    <source>
        <dbReference type="SAM" id="Phobius"/>
    </source>
</evidence>
<evidence type="ECO:0000256" key="1">
    <source>
        <dbReference type="ARBA" id="ARBA00022801"/>
    </source>
</evidence>
<dbReference type="InterPro" id="IPR023365">
    <property type="entry name" value="Sortase_dom-sf"/>
</dbReference>
<comment type="caution">
    <text evidence="3">The sequence shown here is derived from an EMBL/GenBank/DDBJ whole genome shotgun (WGS) entry which is preliminary data.</text>
</comment>
<organism evidence="3 4">
    <name type="scientific">Candidatus Daviesbacteria bacterium RIFCSPHIGHO2_02_FULL_39_12</name>
    <dbReference type="NCBI Taxonomy" id="1797770"/>
    <lineage>
        <taxon>Bacteria</taxon>
        <taxon>Candidatus Daviesiibacteriota</taxon>
    </lineage>
</organism>
<dbReference type="Proteomes" id="UP000177042">
    <property type="component" value="Unassembled WGS sequence"/>
</dbReference>
<evidence type="ECO:0000313" key="3">
    <source>
        <dbReference type="EMBL" id="OGE25414.1"/>
    </source>
</evidence>
<keyword evidence="2" id="KW-1133">Transmembrane helix</keyword>
<proteinExistence type="predicted"/>
<keyword evidence="1" id="KW-0378">Hydrolase</keyword>
<dbReference type="Pfam" id="PF04203">
    <property type="entry name" value="Sortase"/>
    <property type="match status" value="1"/>
</dbReference>
<reference evidence="3 4" key="1">
    <citation type="journal article" date="2016" name="Nat. Commun.">
        <title>Thousands of microbial genomes shed light on interconnected biogeochemical processes in an aquifer system.</title>
        <authorList>
            <person name="Anantharaman K."/>
            <person name="Brown C.T."/>
            <person name="Hug L.A."/>
            <person name="Sharon I."/>
            <person name="Castelle C.J."/>
            <person name="Probst A.J."/>
            <person name="Thomas B.C."/>
            <person name="Singh A."/>
            <person name="Wilkins M.J."/>
            <person name="Karaoz U."/>
            <person name="Brodie E.L."/>
            <person name="Williams K.H."/>
            <person name="Hubbard S.S."/>
            <person name="Banfield J.F."/>
        </authorList>
    </citation>
    <scope>NUCLEOTIDE SEQUENCE [LARGE SCALE GENOMIC DNA]</scope>
</reference>
<evidence type="ECO:0008006" key="5">
    <source>
        <dbReference type="Google" id="ProtNLM"/>
    </source>
</evidence>
<evidence type="ECO:0000313" key="4">
    <source>
        <dbReference type="Proteomes" id="UP000177042"/>
    </source>
</evidence>
<dbReference type="Gene3D" id="2.40.260.10">
    <property type="entry name" value="Sortase"/>
    <property type="match status" value="1"/>
</dbReference>
<dbReference type="EMBL" id="MFCX01000026">
    <property type="protein sequence ID" value="OGE25414.1"/>
    <property type="molecule type" value="Genomic_DNA"/>
</dbReference>
<dbReference type="InterPro" id="IPR042003">
    <property type="entry name" value="Sortase_E"/>
</dbReference>
<keyword evidence="2" id="KW-0812">Transmembrane</keyword>
<dbReference type="GO" id="GO:0016787">
    <property type="term" value="F:hydrolase activity"/>
    <property type="evidence" value="ECO:0007669"/>
    <property type="project" value="UniProtKB-KW"/>
</dbReference>
<dbReference type="SUPFAM" id="SSF63817">
    <property type="entry name" value="Sortase"/>
    <property type="match status" value="1"/>
</dbReference>